<dbReference type="Pfam" id="PF21856">
    <property type="entry name" value="EspB_PPE"/>
    <property type="match status" value="1"/>
</dbReference>
<dbReference type="Pfam" id="PF18625">
    <property type="entry name" value="EspB_PE"/>
    <property type="match status" value="1"/>
</dbReference>
<gene>
    <name evidence="4" type="primary">espB_3</name>
    <name evidence="4" type="ORF">BIN_B_02608</name>
</gene>
<organism evidence="4">
    <name type="scientific">Mycobacterium kansasii</name>
    <dbReference type="NCBI Taxonomy" id="1768"/>
    <lineage>
        <taxon>Bacteria</taxon>
        <taxon>Bacillati</taxon>
        <taxon>Actinomycetota</taxon>
        <taxon>Actinomycetes</taxon>
        <taxon>Mycobacteriales</taxon>
        <taxon>Mycobacteriaceae</taxon>
        <taxon>Mycobacterium</taxon>
    </lineage>
</organism>
<reference evidence="4" key="1">
    <citation type="submission" date="2019-05" db="EMBL/GenBank/DDBJ databases">
        <authorList>
            <person name="Naeem R."/>
            <person name="Antony C."/>
            <person name="Guan Q."/>
        </authorList>
    </citation>
    <scope>NUCLEOTIDE SEQUENCE</scope>
    <source>
        <strain evidence="4">3</strain>
    </source>
</reference>
<dbReference type="EMBL" id="LR589294">
    <property type="protein sequence ID" value="VTP00789.1"/>
    <property type="molecule type" value="Genomic_DNA"/>
</dbReference>
<feature type="compositionally biased region" description="Gly residues" evidence="1">
    <location>
        <begin position="381"/>
        <end position="409"/>
    </location>
</feature>
<feature type="domain" description="ESX-1 secretion-associated protein EspB PPE" evidence="3">
    <location>
        <begin position="130"/>
        <end position="286"/>
    </location>
</feature>
<dbReference type="GeneID" id="29699864"/>
<dbReference type="RefSeq" id="WP_023366734.1">
    <property type="nucleotide sequence ID" value="NZ_BLYZ01000002.1"/>
</dbReference>
<feature type="domain" description="ESX-1 secretion-associated protein EspB PE" evidence="2">
    <location>
        <begin position="13"/>
        <end position="87"/>
    </location>
</feature>
<accession>A0A653EU09</accession>
<proteinExistence type="predicted"/>
<evidence type="ECO:0000259" key="3">
    <source>
        <dbReference type="Pfam" id="PF21856"/>
    </source>
</evidence>
<dbReference type="Gene3D" id="1.20.1260.20">
    <property type="entry name" value="PPE superfamily"/>
    <property type="match status" value="1"/>
</dbReference>
<sequence>MSQSRTLTVNQSEILARADEVESPIADPPSNVVVGACALDAATTAARQIMLSAENMRTYLAAGATERQRLAQFMRNVANAYDDVDQESATALNYGGQGCLLPAMLTANANPGPAALSDTEVASPPKPPIFLELKDARTMLDKPDQAASLKAFATAWNKYNLTLLESLGRFREFDDWEGDAAATIQAAFVQQRDWLRLMAQLSVTLAKQAFDLAQTHHWAISSHPTMEEIVTLQLEYANATAKRNTRLTEQCMKKYAAYQQKSEEVLAGYFNKAIVEPVNPPKPPPAPTGSDPQPHGGSGDIPWGGMPMTPPTPLTPMTPFTGAPGGNDMQAAADAARRAAKLAPDVGVKPASVGAGGGLGGGALAKPWAPGIDAKSVPAGAAGGTAGGSVPRGGLMGGGMPMGVPGQGQGNAKNKSAQQEEEALYTETRAWTEGLIGIGRPDENEEQ</sequence>
<dbReference type="InterPro" id="IPR054056">
    <property type="entry name" value="EspB_PPE"/>
</dbReference>
<evidence type="ECO:0000256" key="1">
    <source>
        <dbReference type="SAM" id="MobiDB-lite"/>
    </source>
</evidence>
<dbReference type="InterPro" id="IPR038332">
    <property type="entry name" value="PPE_sf"/>
</dbReference>
<evidence type="ECO:0000313" key="4">
    <source>
        <dbReference type="EMBL" id="VTP00789.1"/>
    </source>
</evidence>
<feature type="region of interest" description="Disordered" evidence="1">
    <location>
        <begin position="379"/>
        <end position="447"/>
    </location>
</feature>
<dbReference type="SUPFAM" id="SSF140459">
    <property type="entry name" value="PE/PPE dimer-like"/>
    <property type="match status" value="1"/>
</dbReference>
<name>A0A653EU09_MYCKA</name>
<evidence type="ECO:0000259" key="2">
    <source>
        <dbReference type="Pfam" id="PF18625"/>
    </source>
</evidence>
<dbReference type="AlphaFoldDB" id="A0A653EU09"/>
<feature type="compositionally biased region" description="Pro residues" evidence="1">
    <location>
        <begin position="278"/>
        <end position="287"/>
    </location>
</feature>
<dbReference type="InterPro" id="IPR041275">
    <property type="entry name" value="EspB_PE"/>
</dbReference>
<protein>
    <submittedName>
        <fullName evidence="4">ESX-1 secretion-associated protein EspB</fullName>
    </submittedName>
</protein>
<feature type="region of interest" description="Disordered" evidence="1">
    <location>
        <begin position="276"/>
        <end position="336"/>
    </location>
</feature>